<dbReference type="GO" id="GO:0003824">
    <property type="term" value="F:catalytic activity"/>
    <property type="evidence" value="ECO:0007669"/>
    <property type="project" value="InterPro"/>
</dbReference>
<dbReference type="OrthoDB" id="371936at2157"/>
<dbReference type="GO" id="GO:0046872">
    <property type="term" value="F:metal ion binding"/>
    <property type="evidence" value="ECO:0007669"/>
    <property type="project" value="UniProtKB-KW"/>
</dbReference>
<dbReference type="HOGENOM" id="CLU_062674_0_1_2"/>
<evidence type="ECO:0000256" key="1">
    <source>
        <dbReference type="ARBA" id="ARBA00022691"/>
    </source>
</evidence>
<sequence>MAWALYRPDAVAVWSDEVVRERLSWYYAVMRDKAPSKFHIAARVEAPRDYAELDDERLWRLHEELGRAFDEEWSAQRERPDVRLVEKGLPEASFLDVKIELARRQLRRCNLCERHCGVDRTRRRGACLLDDKPRVSSWFLHMGEEAPLVPSGTIFFAGCNFRCAFCQNWDISQRPENGAEATPRHLALIQIRLRAEGARNINWVGGEPTPNIPSILESLRELAARRFNAPQLWNSNMYLTPEGLSLILHIMDIWLPDFKYGNNACALRYSVAPRYVDVVARNLSTICRRGEDVIIRHLVLPGHVDCCTKPVLKWIAENCPRALVNIMDQYHPDYLVPTMAKYSDINRLVSDAEMREAYRYADELGLAWRQVS</sequence>
<keyword evidence="1" id="KW-0949">S-adenosyl-L-methionine</keyword>
<dbReference type="KEGG" id="tuz:TUZN_1967"/>
<dbReference type="SFLD" id="SFLDS00029">
    <property type="entry name" value="Radical_SAM"/>
    <property type="match status" value="1"/>
</dbReference>
<dbReference type="InterPro" id="IPR013785">
    <property type="entry name" value="Aldolase_TIM"/>
</dbReference>
<dbReference type="eggNOG" id="arCOG00934">
    <property type="taxonomic scope" value="Archaea"/>
</dbReference>
<keyword evidence="3" id="KW-0408">Iron</keyword>
<dbReference type="CDD" id="cd01335">
    <property type="entry name" value="Radical_SAM"/>
    <property type="match status" value="1"/>
</dbReference>
<dbReference type="Proteomes" id="UP000008138">
    <property type="component" value="Chromosome"/>
</dbReference>
<evidence type="ECO:0000313" key="6">
    <source>
        <dbReference type="EMBL" id="AEA13425.1"/>
    </source>
</evidence>
<dbReference type="EMBL" id="CP002590">
    <property type="protein sequence ID" value="AEA13425.1"/>
    <property type="molecule type" value="Genomic_DNA"/>
</dbReference>
<feature type="domain" description="Radical SAM core" evidence="5">
    <location>
        <begin position="154"/>
        <end position="314"/>
    </location>
</feature>
<proteinExistence type="predicted"/>
<evidence type="ECO:0000313" key="7">
    <source>
        <dbReference type="Proteomes" id="UP000008138"/>
    </source>
</evidence>
<evidence type="ECO:0000259" key="5">
    <source>
        <dbReference type="Pfam" id="PF04055"/>
    </source>
</evidence>
<dbReference type="PANTHER" id="PTHR43075:SF1">
    <property type="entry name" value="FORMATE LYASE ACTIVATING ENZYME, PUTATIVE (AFU_ORTHOLOGUE AFUA_2G15630)-RELATED"/>
    <property type="match status" value="1"/>
</dbReference>
<keyword evidence="2" id="KW-0479">Metal-binding</keyword>
<reference key="2">
    <citation type="submission" date="2011-03" db="EMBL/GenBank/DDBJ databases">
        <title>Complete genome sequence of the thermoacidophilic crenarchaeon Thermoproteus uzoniensis 768-20.</title>
        <authorList>
            <person name="Mardanov A.V."/>
            <person name="Gumerov V.M."/>
            <person name="Beletsky A.V."/>
            <person name="Prokofeva M.I."/>
            <person name="Bonch-Osmolovskaya E.A."/>
            <person name="Ravin N.V."/>
            <person name="Skryabin K.G."/>
        </authorList>
    </citation>
    <scope>NUCLEOTIDE SEQUENCE</scope>
    <source>
        <strain>768-20</strain>
    </source>
</reference>
<keyword evidence="4" id="KW-0411">Iron-sulfur</keyword>
<evidence type="ECO:0000256" key="2">
    <source>
        <dbReference type="ARBA" id="ARBA00022723"/>
    </source>
</evidence>
<dbReference type="RefSeq" id="WP_013680760.1">
    <property type="nucleotide sequence ID" value="NC_015315.1"/>
</dbReference>
<organism evidence="6 7">
    <name type="scientific">Thermoproteus uzoniensis (strain 768-20)</name>
    <dbReference type="NCBI Taxonomy" id="999630"/>
    <lineage>
        <taxon>Archaea</taxon>
        <taxon>Thermoproteota</taxon>
        <taxon>Thermoprotei</taxon>
        <taxon>Thermoproteales</taxon>
        <taxon>Thermoproteaceae</taxon>
        <taxon>Thermoproteus</taxon>
    </lineage>
</organism>
<dbReference type="PANTHER" id="PTHR43075">
    <property type="entry name" value="FORMATE LYASE ACTIVATING ENZYME, PUTATIVE (AFU_ORTHOLOGUE AFUA_2G15630)-RELATED"/>
    <property type="match status" value="1"/>
</dbReference>
<dbReference type="SUPFAM" id="SSF102114">
    <property type="entry name" value="Radical SAM enzymes"/>
    <property type="match status" value="1"/>
</dbReference>
<dbReference type="Gene3D" id="3.20.20.70">
    <property type="entry name" value="Aldolase class I"/>
    <property type="match status" value="1"/>
</dbReference>
<evidence type="ECO:0000256" key="3">
    <source>
        <dbReference type="ARBA" id="ARBA00023004"/>
    </source>
</evidence>
<dbReference type="Pfam" id="PF04055">
    <property type="entry name" value="Radical_SAM"/>
    <property type="match status" value="1"/>
</dbReference>
<protein>
    <submittedName>
        <fullName evidence="6">Radical SAM domain protein</fullName>
    </submittedName>
</protein>
<gene>
    <name evidence="6" type="ordered locus">TUZN_1967</name>
</gene>
<accession>F2L4S1</accession>
<dbReference type="SFLD" id="SFLDG01099">
    <property type="entry name" value="Uncharacterised_Radical_SAM_Su"/>
    <property type="match status" value="1"/>
</dbReference>
<reference evidence="6 7" key="1">
    <citation type="journal article" date="2011" name="J. Bacteriol.">
        <title>Complete genome sequence of the thermoacidophilic crenarchaeon Thermoproteus uzoniensis 768-20.</title>
        <authorList>
            <person name="Mardanov A.V."/>
            <person name="Gumerov V.M."/>
            <person name="Beletsky A.V."/>
            <person name="Prokofeva M.I."/>
            <person name="Bonch-Osmolovskaya E.A."/>
            <person name="Ravin N.V."/>
            <person name="Skryabin K.G."/>
        </authorList>
    </citation>
    <scope>NUCLEOTIDE SEQUENCE [LARGE SCALE GENOMIC DNA]</scope>
    <source>
        <strain evidence="6 7">768-20</strain>
    </source>
</reference>
<dbReference type="AlphaFoldDB" id="F2L4S1"/>
<dbReference type="GeneID" id="10361478"/>
<name>F2L4S1_THEU7</name>
<dbReference type="GO" id="GO:0051536">
    <property type="term" value="F:iron-sulfur cluster binding"/>
    <property type="evidence" value="ECO:0007669"/>
    <property type="project" value="UniProtKB-KW"/>
</dbReference>
<dbReference type="InterPro" id="IPR058240">
    <property type="entry name" value="rSAM_sf"/>
</dbReference>
<evidence type="ECO:0000256" key="4">
    <source>
        <dbReference type="ARBA" id="ARBA00023014"/>
    </source>
</evidence>
<dbReference type="InterPro" id="IPR040085">
    <property type="entry name" value="MJ0674-like"/>
</dbReference>
<keyword evidence="7" id="KW-1185">Reference proteome</keyword>
<dbReference type="InterPro" id="IPR007197">
    <property type="entry name" value="rSAM"/>
</dbReference>